<dbReference type="OrthoDB" id="3535263at2"/>
<keyword evidence="1" id="KW-1133">Transmembrane helix</keyword>
<organism evidence="2 3">
    <name type="scientific">Nonomuraea jiangxiensis</name>
    <dbReference type="NCBI Taxonomy" id="633440"/>
    <lineage>
        <taxon>Bacteria</taxon>
        <taxon>Bacillati</taxon>
        <taxon>Actinomycetota</taxon>
        <taxon>Actinomycetes</taxon>
        <taxon>Streptosporangiales</taxon>
        <taxon>Streptosporangiaceae</taxon>
        <taxon>Nonomuraea</taxon>
    </lineage>
</organism>
<dbReference type="AlphaFoldDB" id="A0A1G8ILS3"/>
<evidence type="ECO:0000256" key="1">
    <source>
        <dbReference type="SAM" id="Phobius"/>
    </source>
</evidence>
<dbReference type="EMBL" id="FNDJ01000004">
    <property type="protein sequence ID" value="SDI19737.1"/>
    <property type="molecule type" value="Genomic_DNA"/>
</dbReference>
<dbReference type="InterPro" id="IPR046192">
    <property type="entry name" value="DUF6220"/>
</dbReference>
<keyword evidence="1" id="KW-0472">Membrane</keyword>
<dbReference type="RefSeq" id="WP_090930971.1">
    <property type="nucleotide sequence ID" value="NZ_FNDJ01000004.1"/>
</dbReference>
<name>A0A1G8ILS3_9ACTN</name>
<evidence type="ECO:0000313" key="2">
    <source>
        <dbReference type="EMBL" id="SDI19737.1"/>
    </source>
</evidence>
<dbReference type="STRING" id="633440.SAMN05421869_104528"/>
<accession>A0A1G8ILS3</accession>
<feature type="transmembrane region" description="Helical" evidence="1">
    <location>
        <begin position="96"/>
        <end position="119"/>
    </location>
</feature>
<protein>
    <submittedName>
        <fullName evidence="2">Uncharacterized protein</fullName>
    </submittedName>
</protein>
<evidence type="ECO:0000313" key="3">
    <source>
        <dbReference type="Proteomes" id="UP000199202"/>
    </source>
</evidence>
<proteinExistence type="predicted"/>
<dbReference type="Pfam" id="PF19728">
    <property type="entry name" value="DUF6220"/>
    <property type="match status" value="1"/>
</dbReference>
<dbReference type="Proteomes" id="UP000199202">
    <property type="component" value="Unassembled WGS sequence"/>
</dbReference>
<keyword evidence="3" id="KW-1185">Reference proteome</keyword>
<gene>
    <name evidence="2" type="ORF">SAMN05421869_104528</name>
</gene>
<sequence>MSKVIIGLAGLLLGAVVVQFYLAAVGAFDPAPTEEAFQPHRVLGYSILALAVVVTLVAAVARMPGRLIGTAGLLVGLVLVQALIRQVAASFGDASAVGPFVFGLHAVNGLLIMGVIEMIMRQARQVSQKAAEPTHVAS</sequence>
<reference evidence="2 3" key="1">
    <citation type="submission" date="2016-10" db="EMBL/GenBank/DDBJ databases">
        <authorList>
            <person name="de Groot N.N."/>
        </authorList>
    </citation>
    <scope>NUCLEOTIDE SEQUENCE [LARGE SCALE GENOMIC DNA]</scope>
    <source>
        <strain evidence="2 3">CGMCC 4.6533</strain>
    </source>
</reference>
<keyword evidence="1" id="KW-0812">Transmembrane</keyword>
<feature type="transmembrane region" description="Helical" evidence="1">
    <location>
        <begin position="67"/>
        <end position="84"/>
    </location>
</feature>
<feature type="transmembrane region" description="Helical" evidence="1">
    <location>
        <begin position="43"/>
        <end position="60"/>
    </location>
</feature>